<keyword evidence="3" id="KW-0808">Transferase</keyword>
<protein>
    <submittedName>
        <fullName evidence="3">Acyltransferase</fullName>
    </submittedName>
</protein>
<feature type="transmembrane region" description="Helical" evidence="1">
    <location>
        <begin position="296"/>
        <end position="323"/>
    </location>
</feature>
<dbReference type="EMBL" id="CP019706">
    <property type="protein sequence ID" value="ARJ41135.1"/>
    <property type="molecule type" value="Genomic_DNA"/>
</dbReference>
<keyword evidence="1" id="KW-0472">Membrane</keyword>
<feature type="domain" description="Acyltransferase 3" evidence="2">
    <location>
        <begin position="10"/>
        <end position="351"/>
    </location>
</feature>
<keyword evidence="1" id="KW-0812">Transmembrane</keyword>
<dbReference type="GO" id="GO:0016747">
    <property type="term" value="F:acyltransferase activity, transferring groups other than amino-acyl groups"/>
    <property type="evidence" value="ECO:0007669"/>
    <property type="project" value="InterPro"/>
</dbReference>
<dbReference type="Pfam" id="PF01757">
    <property type="entry name" value="Acyl_transf_3"/>
    <property type="match status" value="1"/>
</dbReference>
<accession>A0A1W6B221</accession>
<reference evidence="3 4" key="1">
    <citation type="submission" date="2017-02" db="EMBL/GenBank/DDBJ databases">
        <title>Complete genome sequence of the drought resistance-promoting endophyte Pantoea alhagi LTYR-11Z.</title>
        <authorList>
            <person name="Zhang L."/>
        </authorList>
    </citation>
    <scope>NUCLEOTIDE SEQUENCE [LARGE SCALE GENOMIC DNA]</scope>
    <source>
        <strain evidence="3 4">LTYR-11Z</strain>
    </source>
</reference>
<feature type="transmembrane region" description="Helical" evidence="1">
    <location>
        <begin position="133"/>
        <end position="153"/>
    </location>
</feature>
<keyword evidence="4" id="KW-1185">Reference proteome</keyword>
<dbReference type="AlphaFoldDB" id="A0A1W6B221"/>
<dbReference type="PANTHER" id="PTHR23028:SF53">
    <property type="entry name" value="ACYL_TRANSF_3 DOMAIN-CONTAINING PROTEIN"/>
    <property type="match status" value="1"/>
</dbReference>
<feature type="transmembrane region" description="Helical" evidence="1">
    <location>
        <begin position="165"/>
        <end position="198"/>
    </location>
</feature>
<dbReference type="PANTHER" id="PTHR23028">
    <property type="entry name" value="ACETYLTRANSFERASE"/>
    <property type="match status" value="1"/>
</dbReference>
<evidence type="ECO:0000259" key="2">
    <source>
        <dbReference type="Pfam" id="PF01757"/>
    </source>
</evidence>
<sequence>MSTTRGWSTELEGLRGFASLWVLLGHASLLVHCAIPIVSMPSIGVDLFILLSGYLMAKNYIERQEKEPWNSANTVKKFWIRRFFRIAPLYYLLLIIAVAYGPWFGEMRDTIAQFYPTTATETSRYSDQSVANIIAHISFIFGLLPEYGFNTVLPDWSIGLEMQFYMLFPFIMLLTLRLGYVPTLLLIMLLCTIGRFVLAGYYEAFIMPSMILIKLHVFIAGMLMAEAVRKKQLGYLLLALIAPVVSAIIAIGVSKLQIVFEAAMIIGMTAVLWQHRPGSLMEKLIKLPRAILTNRVSTWLGDVSYSVYLVHLLIVVPAIALLLRDYNMDALSAPLRFAIICGICLPLTYGIATLLYRFVEKPGIQLGKRVLAPRPSAQDVTG</sequence>
<feature type="transmembrane region" description="Helical" evidence="1">
    <location>
        <begin position="43"/>
        <end position="61"/>
    </location>
</feature>
<dbReference type="Proteomes" id="UP000192900">
    <property type="component" value="Chromosome"/>
</dbReference>
<dbReference type="STRING" id="1891675.B1H58_03370"/>
<dbReference type="GO" id="GO:0000271">
    <property type="term" value="P:polysaccharide biosynthetic process"/>
    <property type="evidence" value="ECO:0007669"/>
    <property type="project" value="TreeGrafter"/>
</dbReference>
<name>A0A1W6B221_9GAMM</name>
<dbReference type="KEGG" id="palh:B1H58_03370"/>
<feature type="transmembrane region" description="Helical" evidence="1">
    <location>
        <begin position="82"/>
        <end position="103"/>
    </location>
</feature>
<gene>
    <name evidence="3" type="ORF">B1H58_03370</name>
</gene>
<evidence type="ECO:0000313" key="4">
    <source>
        <dbReference type="Proteomes" id="UP000192900"/>
    </source>
</evidence>
<feature type="transmembrane region" description="Helical" evidence="1">
    <location>
        <begin position="204"/>
        <end position="223"/>
    </location>
</feature>
<keyword evidence="1" id="KW-1133">Transmembrane helix</keyword>
<evidence type="ECO:0000256" key="1">
    <source>
        <dbReference type="SAM" id="Phobius"/>
    </source>
</evidence>
<dbReference type="InterPro" id="IPR050879">
    <property type="entry name" value="Acyltransferase_3"/>
</dbReference>
<organism evidence="3 4">
    <name type="scientific">Pantoea alhagi</name>
    <dbReference type="NCBI Taxonomy" id="1891675"/>
    <lineage>
        <taxon>Bacteria</taxon>
        <taxon>Pseudomonadati</taxon>
        <taxon>Pseudomonadota</taxon>
        <taxon>Gammaproteobacteria</taxon>
        <taxon>Enterobacterales</taxon>
        <taxon>Erwiniaceae</taxon>
        <taxon>Pantoea</taxon>
    </lineage>
</organism>
<dbReference type="InterPro" id="IPR002656">
    <property type="entry name" value="Acyl_transf_3_dom"/>
</dbReference>
<feature type="transmembrane region" description="Helical" evidence="1">
    <location>
        <begin position="258"/>
        <end position="275"/>
    </location>
</feature>
<feature type="transmembrane region" description="Helical" evidence="1">
    <location>
        <begin position="235"/>
        <end position="252"/>
    </location>
</feature>
<dbReference type="GO" id="GO:0016020">
    <property type="term" value="C:membrane"/>
    <property type="evidence" value="ECO:0007669"/>
    <property type="project" value="TreeGrafter"/>
</dbReference>
<evidence type="ECO:0000313" key="3">
    <source>
        <dbReference type="EMBL" id="ARJ41135.1"/>
    </source>
</evidence>
<dbReference type="OrthoDB" id="9767863at2"/>
<dbReference type="RefSeq" id="WP_085067977.1">
    <property type="nucleotide sequence ID" value="NZ_CP019706.1"/>
</dbReference>
<proteinExistence type="predicted"/>
<feature type="transmembrane region" description="Helical" evidence="1">
    <location>
        <begin position="335"/>
        <end position="359"/>
    </location>
</feature>
<keyword evidence="3" id="KW-0012">Acyltransferase</keyword>